<dbReference type="SUPFAM" id="SSF57716">
    <property type="entry name" value="Glucocorticoid receptor-like (DNA-binding domain)"/>
    <property type="match status" value="3"/>
</dbReference>
<comment type="caution">
    <text evidence="13">The sequence shown here is derived from an EMBL/GenBank/DDBJ whole genome shotgun (WGS) entry which is preliminary data.</text>
</comment>
<keyword evidence="14" id="KW-1185">Reference proteome</keyword>
<feature type="repeat" description="ARM" evidence="10">
    <location>
        <begin position="142"/>
        <end position="185"/>
    </location>
</feature>
<organism evidence="13 14">
    <name type="scientific">Acipenser ruthenus</name>
    <name type="common">Sterlet sturgeon</name>
    <dbReference type="NCBI Taxonomy" id="7906"/>
    <lineage>
        <taxon>Eukaryota</taxon>
        <taxon>Metazoa</taxon>
        <taxon>Chordata</taxon>
        <taxon>Craniata</taxon>
        <taxon>Vertebrata</taxon>
        <taxon>Euteleostomi</taxon>
        <taxon>Actinopterygii</taxon>
        <taxon>Chondrostei</taxon>
        <taxon>Acipenseriformes</taxon>
        <taxon>Acipenseridae</taxon>
        <taxon>Acipenser</taxon>
    </lineage>
</organism>
<dbReference type="InterPro" id="IPR055445">
    <property type="entry name" value="ARM_ARMC5"/>
</dbReference>
<dbReference type="Gene3D" id="2.10.110.10">
    <property type="entry name" value="Cysteine Rich Protein"/>
    <property type="match status" value="3"/>
</dbReference>
<dbReference type="Gene3D" id="1.25.10.10">
    <property type="entry name" value="Leucine-rich Repeat Variant"/>
    <property type="match status" value="1"/>
</dbReference>
<dbReference type="PROSITE" id="PS50023">
    <property type="entry name" value="LIM_DOMAIN_2"/>
    <property type="match status" value="1"/>
</dbReference>
<evidence type="ECO:0000313" key="14">
    <source>
        <dbReference type="Proteomes" id="UP000289886"/>
    </source>
</evidence>
<dbReference type="InterPro" id="IPR001781">
    <property type="entry name" value="Znf_LIM"/>
</dbReference>
<dbReference type="SUPFAM" id="SSF48371">
    <property type="entry name" value="ARM repeat"/>
    <property type="match status" value="2"/>
</dbReference>
<feature type="compositionally biased region" description="Basic residues" evidence="11">
    <location>
        <begin position="593"/>
        <end position="602"/>
    </location>
</feature>
<comment type="subcellular location">
    <subcellularLocation>
        <location evidence="1">Cell junction</location>
        <location evidence="1">Focal adhesion</location>
    </subcellularLocation>
    <subcellularLocation>
        <location evidence="2">Cytoplasm</location>
    </subcellularLocation>
</comment>
<name>A0A444V498_ACIRT</name>
<feature type="compositionally biased region" description="Gly residues" evidence="11">
    <location>
        <begin position="41"/>
        <end position="58"/>
    </location>
</feature>
<proteinExistence type="predicted"/>
<keyword evidence="3" id="KW-0963">Cytoplasm</keyword>
<evidence type="ECO:0000256" key="11">
    <source>
        <dbReference type="SAM" id="MobiDB-lite"/>
    </source>
</evidence>
<dbReference type="PROSITE" id="PS50176">
    <property type="entry name" value="ARM_REPEAT"/>
    <property type="match status" value="1"/>
</dbReference>
<evidence type="ECO:0000256" key="3">
    <source>
        <dbReference type="ARBA" id="ARBA00022490"/>
    </source>
</evidence>
<evidence type="ECO:0000256" key="5">
    <source>
        <dbReference type="ARBA" id="ARBA00022737"/>
    </source>
</evidence>
<evidence type="ECO:0000256" key="8">
    <source>
        <dbReference type="ARBA" id="ARBA00023038"/>
    </source>
</evidence>
<keyword evidence="6 9" id="KW-0862">Zinc</keyword>
<keyword evidence="7" id="KW-0965">Cell junction</keyword>
<dbReference type="GO" id="GO:0005925">
    <property type="term" value="C:focal adhesion"/>
    <property type="evidence" value="ECO:0007669"/>
    <property type="project" value="UniProtKB-SubCell"/>
</dbReference>
<dbReference type="GO" id="GO:0046872">
    <property type="term" value="F:metal ion binding"/>
    <property type="evidence" value="ECO:0007669"/>
    <property type="project" value="UniProtKB-KW"/>
</dbReference>
<dbReference type="SMART" id="SM00132">
    <property type="entry name" value="LIM"/>
    <property type="match status" value="3"/>
</dbReference>
<feature type="region of interest" description="Disordered" evidence="11">
    <location>
        <begin position="418"/>
        <end position="440"/>
    </location>
</feature>
<reference evidence="13 14" key="1">
    <citation type="submission" date="2019-01" db="EMBL/GenBank/DDBJ databases">
        <title>Draft Genome and Complete Hox-Cluster Characterization of the Sterlet Sturgeon (Acipenser ruthenus).</title>
        <authorList>
            <person name="Wei Q."/>
        </authorList>
    </citation>
    <scope>NUCLEOTIDE SEQUENCE [LARGE SCALE GENOMIC DNA]</scope>
    <source>
        <strain evidence="13">WHYD16114868_AA</strain>
        <tissue evidence="13">Blood</tissue>
    </source>
</reference>
<dbReference type="FunFam" id="2.10.110.10:FF:000009">
    <property type="entry name" value="Paxillin isoform 1"/>
    <property type="match status" value="1"/>
</dbReference>
<dbReference type="FunFam" id="2.10.110.10:FF:000018">
    <property type="entry name" value="Paxillin isoform 1"/>
    <property type="match status" value="1"/>
</dbReference>
<feature type="compositionally biased region" description="Acidic residues" evidence="11">
    <location>
        <begin position="682"/>
        <end position="695"/>
    </location>
</feature>
<gene>
    <name evidence="13" type="ORF">EOD39_17094</name>
</gene>
<dbReference type="InterPro" id="IPR000225">
    <property type="entry name" value="Armadillo"/>
</dbReference>
<dbReference type="AlphaFoldDB" id="A0A444V498"/>
<keyword evidence="8 9" id="KW-0440">LIM domain</keyword>
<evidence type="ECO:0000313" key="13">
    <source>
        <dbReference type="EMBL" id="RXM95244.1"/>
    </source>
</evidence>
<dbReference type="GO" id="GO:0005829">
    <property type="term" value="C:cytosol"/>
    <property type="evidence" value="ECO:0007669"/>
    <property type="project" value="TreeGrafter"/>
</dbReference>
<dbReference type="EMBL" id="SCEB01002539">
    <property type="protein sequence ID" value="RXM95244.1"/>
    <property type="molecule type" value="Genomic_DNA"/>
</dbReference>
<feature type="compositionally biased region" description="Basic and acidic residues" evidence="11">
    <location>
        <begin position="975"/>
        <end position="984"/>
    </location>
</feature>
<feature type="region of interest" description="Disordered" evidence="11">
    <location>
        <begin position="40"/>
        <end position="73"/>
    </location>
</feature>
<feature type="domain" description="LIM zinc-binding" evidence="12">
    <location>
        <begin position="1160"/>
        <end position="1260"/>
    </location>
</feature>
<dbReference type="SMART" id="SM00185">
    <property type="entry name" value="ARM"/>
    <property type="match status" value="4"/>
</dbReference>
<feature type="compositionally biased region" description="Low complexity" evidence="11">
    <location>
        <begin position="733"/>
        <end position="747"/>
    </location>
</feature>
<keyword evidence="4 9" id="KW-0479">Metal-binding</keyword>
<dbReference type="InterPro" id="IPR011989">
    <property type="entry name" value="ARM-like"/>
</dbReference>
<feature type="region of interest" description="Disordered" evidence="11">
    <location>
        <begin position="965"/>
        <end position="984"/>
    </location>
</feature>
<sequence length="1260" mass="134556">MASAKAAGSHSSAKPAAAAAAAGESLTWCLSQLGKAARAEAGGGTGGAAVEVSGGGGIRDLKEPPPPPPHSGLTQALVAIRTRHIKAGGGIARYRARGGLRPLLALIATQRQRARKTLDLSLSILANCCTEGETRAEVRRLGGIRSLVSVMKVVSAESVQNRVARALGNLAIDPENSALIHEMGGIPSLLSTLSSSQDPECLHSVLRAVRNLSDTPRHRLSLLSRGVLPLLLSLCAPETPPNTAQASLRALAELTRGCSPECAQELSQNSALAKLGALALSPELGSGVGEWSLRVLCNACLQGSLRPSVGSAGVVPRIVEGIRKGDPGKSAYLVRALCLCCREAVNRNKIREAGGLELLVSLLSQSSSQPGSQYRLVLFAFLDFIYDDSALEVLQGAGLVPLLVSRLVELAQGAGLNVGPGEAQGAEPEETEGEESGLLYTPSFDFPLERAAMRDRASESYIASPGELSPQWSPVGGALDLDCLEGGGGGGDGGEGSARSLSPILGAPNLDQTYSPNPDAPPTRESQRRRELVETEVPPAGRRGDTEMDTSPLVPDSRESEERAGTIGGTSRQEGTADRPSLGVPEDMDSALRKRRRGRRKREGADLGESNPISDGSGWGPDRGGEGPGAGLIVSHSFVACNNPGFAPMGARTASTSSRDPGSNSRKGSETTELFITNLVKDEDEEEEEEDDDVDEKFTGSKPRTSNRAPPSTSGVQPVQKTSASASAKRHNSLSLRSLNRSADAASHSPEPETETLSPTLGLDNFPSPSLSLSGNPDTLKPSYSSPRPKTGPHFSPSVPLHPSDSRLPALGINPNNASRRKLRGRSHSSIPSDSSSSTGTERGAGSVRHPPNPSEEKRPQPPVLQTPQIRLSHPYHPEPWGPDAPILLLLSRFSQSLDPSPVLVTPLVLGGLLDYLTLSPDPSPRCFRLLGRLTCNPNCLEALVRIFGVSLIRTRLVLGVQPWERGGGGGGGEEEGRRRRRREVEERVRELGISLLRNLRVQSECPFGIGALSHMLLSGSECERVACAVALPFLCSTVCKPKSLKSKEPPPFTSTSALGGGLTELDHLLQELNATQFSITDQRLIGQHAGAPPIRSLTAGHRHHGQGDLRSKMVTALDKNWHPEHFCCVKCGRPFGEEGFHERDGRQYCQQDFFSMFASRCHGCSKPIQENYISALNVLWHPECFECYTPFVNGSFFEHEGQPLCETHYHRSRCITAMGAKFHPEHFVCAFCLKQLNKGTFKEQGEKPYCHPCFIKLFG</sequence>
<evidence type="ECO:0000256" key="9">
    <source>
        <dbReference type="PROSITE-ProRule" id="PRU00125"/>
    </source>
</evidence>
<evidence type="ECO:0000256" key="1">
    <source>
        <dbReference type="ARBA" id="ARBA00004246"/>
    </source>
</evidence>
<feature type="compositionally biased region" description="Gly residues" evidence="11">
    <location>
        <begin position="617"/>
        <end position="630"/>
    </location>
</feature>
<dbReference type="PANTHER" id="PTHR23312:SF8">
    <property type="entry name" value="ARMADILLO REPEAT-CONTAINING PROTEIN 5"/>
    <property type="match status" value="1"/>
</dbReference>
<evidence type="ECO:0000256" key="6">
    <source>
        <dbReference type="ARBA" id="ARBA00022833"/>
    </source>
</evidence>
<dbReference type="Pfam" id="PF24768">
    <property type="entry name" value="ARM_ARMC5"/>
    <property type="match status" value="1"/>
</dbReference>
<evidence type="ECO:0000256" key="4">
    <source>
        <dbReference type="ARBA" id="ARBA00022723"/>
    </source>
</evidence>
<dbReference type="Pfam" id="PF00412">
    <property type="entry name" value="LIM"/>
    <property type="match status" value="3"/>
</dbReference>
<feature type="compositionally biased region" description="Gly residues" evidence="11">
    <location>
        <begin position="485"/>
        <end position="496"/>
    </location>
</feature>
<evidence type="ECO:0000256" key="7">
    <source>
        <dbReference type="ARBA" id="ARBA00022949"/>
    </source>
</evidence>
<dbReference type="Proteomes" id="UP000289886">
    <property type="component" value="Unassembled WGS sequence"/>
</dbReference>
<evidence type="ECO:0000259" key="12">
    <source>
        <dbReference type="PROSITE" id="PS50023"/>
    </source>
</evidence>
<feature type="compositionally biased region" description="Low complexity" evidence="11">
    <location>
        <begin position="828"/>
        <end position="838"/>
    </location>
</feature>
<feature type="compositionally biased region" description="Polar residues" evidence="11">
    <location>
        <begin position="702"/>
        <end position="726"/>
    </location>
</feature>
<dbReference type="CDD" id="cd09338">
    <property type="entry name" value="LIM3_Paxillin_like"/>
    <property type="match status" value="1"/>
</dbReference>
<feature type="compositionally biased region" description="Polar residues" evidence="11">
    <location>
        <begin position="653"/>
        <end position="675"/>
    </location>
</feature>
<accession>A0A444V498</accession>
<protein>
    <submittedName>
        <fullName evidence="13">Paxillin</fullName>
    </submittedName>
</protein>
<dbReference type="GO" id="GO:0009653">
    <property type="term" value="P:anatomical structure morphogenesis"/>
    <property type="evidence" value="ECO:0007669"/>
    <property type="project" value="TreeGrafter"/>
</dbReference>
<feature type="compositionally biased region" description="Polar residues" evidence="11">
    <location>
        <begin position="767"/>
        <end position="788"/>
    </location>
</feature>
<dbReference type="CDD" id="cd09339">
    <property type="entry name" value="LIM4_Paxillin_like"/>
    <property type="match status" value="1"/>
</dbReference>
<feature type="region of interest" description="Disordered" evidence="11">
    <location>
        <begin position="479"/>
        <end position="631"/>
    </location>
</feature>
<dbReference type="PANTHER" id="PTHR23312">
    <property type="entry name" value="ARMC5 ARMADILLO REPEAT-CONTAINING -RELATED"/>
    <property type="match status" value="1"/>
</dbReference>
<feature type="region of interest" description="Disordered" evidence="11">
    <location>
        <begin position="650"/>
        <end position="864"/>
    </location>
</feature>
<evidence type="ECO:0000256" key="2">
    <source>
        <dbReference type="ARBA" id="ARBA00004496"/>
    </source>
</evidence>
<dbReference type="InterPro" id="IPR016024">
    <property type="entry name" value="ARM-type_fold"/>
</dbReference>
<keyword evidence="5" id="KW-0677">Repeat</keyword>
<evidence type="ECO:0000256" key="10">
    <source>
        <dbReference type="PROSITE-ProRule" id="PRU00259"/>
    </source>
</evidence>